<sequence>MRFFTYFGFMLWLAATLIFKFWGDVLVDPSRPFIWFSFILIAPGILLFLHWLSRDRNISPADRPKAALLIAIPGMLLDLFSITFHSVVFPGIPGAYLHLFFVWLMWAYSLILLGGLFRQTQV</sequence>
<keyword evidence="1" id="KW-1133">Transmembrane helix</keyword>
<name>A0ABW4DHA3_9BACL</name>
<organism evidence="2 3">
    <name type="scientific">Paenibacillus farraposensis</name>
    <dbReference type="NCBI Taxonomy" id="2807095"/>
    <lineage>
        <taxon>Bacteria</taxon>
        <taxon>Bacillati</taxon>
        <taxon>Bacillota</taxon>
        <taxon>Bacilli</taxon>
        <taxon>Bacillales</taxon>
        <taxon>Paenibacillaceae</taxon>
        <taxon>Paenibacillus</taxon>
    </lineage>
</organism>
<evidence type="ECO:0000256" key="1">
    <source>
        <dbReference type="SAM" id="Phobius"/>
    </source>
</evidence>
<keyword evidence="3" id="KW-1185">Reference proteome</keyword>
<dbReference type="EMBL" id="JBHTNZ010000027">
    <property type="protein sequence ID" value="MFD1463084.1"/>
    <property type="molecule type" value="Genomic_DNA"/>
</dbReference>
<keyword evidence="1" id="KW-0812">Transmembrane</keyword>
<protein>
    <submittedName>
        <fullName evidence="2">DUF5367 family protein</fullName>
    </submittedName>
</protein>
<feature type="transmembrane region" description="Helical" evidence="1">
    <location>
        <begin position="66"/>
        <end position="89"/>
    </location>
</feature>
<dbReference type="InterPro" id="IPR020509">
    <property type="entry name" value="Uncharacterised_YnzE"/>
</dbReference>
<feature type="transmembrane region" description="Helical" evidence="1">
    <location>
        <begin position="95"/>
        <end position="117"/>
    </location>
</feature>
<proteinExistence type="predicted"/>
<evidence type="ECO:0000313" key="2">
    <source>
        <dbReference type="EMBL" id="MFD1463084.1"/>
    </source>
</evidence>
<keyword evidence="1" id="KW-0472">Membrane</keyword>
<dbReference type="RefSeq" id="WP_229522951.1">
    <property type="nucleotide sequence ID" value="NZ_JAFFQR010000011.1"/>
</dbReference>
<evidence type="ECO:0000313" key="3">
    <source>
        <dbReference type="Proteomes" id="UP001597340"/>
    </source>
</evidence>
<dbReference type="Proteomes" id="UP001597340">
    <property type="component" value="Unassembled WGS sequence"/>
</dbReference>
<feature type="transmembrane region" description="Helical" evidence="1">
    <location>
        <begin position="33"/>
        <end position="54"/>
    </location>
</feature>
<gene>
    <name evidence="2" type="ORF">ACFQ5D_17185</name>
</gene>
<reference evidence="3" key="1">
    <citation type="journal article" date="2019" name="Int. J. Syst. Evol. Microbiol.">
        <title>The Global Catalogue of Microorganisms (GCM) 10K type strain sequencing project: providing services to taxonomists for standard genome sequencing and annotation.</title>
        <authorList>
            <consortium name="The Broad Institute Genomics Platform"/>
            <consortium name="The Broad Institute Genome Sequencing Center for Infectious Disease"/>
            <person name="Wu L."/>
            <person name="Ma J."/>
        </authorList>
    </citation>
    <scope>NUCLEOTIDE SEQUENCE [LARGE SCALE GENOMIC DNA]</scope>
    <source>
        <strain evidence="3">CCM 9147</strain>
    </source>
</reference>
<comment type="caution">
    <text evidence="2">The sequence shown here is derived from an EMBL/GenBank/DDBJ whole genome shotgun (WGS) entry which is preliminary data.</text>
</comment>
<accession>A0ABW4DHA3</accession>
<dbReference type="Pfam" id="PF17329">
    <property type="entry name" value="DUF5367"/>
    <property type="match status" value="1"/>
</dbReference>